<dbReference type="Gene3D" id="2.30.40.10">
    <property type="entry name" value="Urease, subunit C, domain 1"/>
    <property type="match status" value="1"/>
</dbReference>
<keyword evidence="4" id="KW-1185">Reference proteome</keyword>
<name>A0AAW0G4A2_9APHY</name>
<comment type="caution">
    <text evidence="3">The sequence shown here is derived from an EMBL/GenBank/DDBJ whole genome shotgun (WGS) entry which is preliminary data.</text>
</comment>
<dbReference type="Gene3D" id="3.20.20.140">
    <property type="entry name" value="Metal-dependent hydrolases"/>
    <property type="match status" value="1"/>
</dbReference>
<dbReference type="InterPro" id="IPR013108">
    <property type="entry name" value="Amidohydro_3"/>
</dbReference>
<dbReference type="PANTHER" id="PTHR22642:SF2">
    <property type="entry name" value="PROTEIN LONG AFTER FAR-RED 3"/>
    <property type="match status" value="1"/>
</dbReference>
<dbReference type="PANTHER" id="PTHR22642">
    <property type="entry name" value="IMIDAZOLONEPROPIONASE"/>
    <property type="match status" value="1"/>
</dbReference>
<proteinExistence type="predicted"/>
<reference evidence="3 4" key="1">
    <citation type="submission" date="2022-09" db="EMBL/GenBank/DDBJ databases">
        <authorList>
            <person name="Palmer J.M."/>
        </authorList>
    </citation>
    <scope>NUCLEOTIDE SEQUENCE [LARGE SCALE GENOMIC DNA]</scope>
    <source>
        <strain evidence="3 4">DSM 7382</strain>
    </source>
</reference>
<dbReference type="EMBL" id="JASBNA010000010">
    <property type="protein sequence ID" value="KAK7688493.1"/>
    <property type="molecule type" value="Genomic_DNA"/>
</dbReference>
<accession>A0AAW0G4A2</accession>
<dbReference type="InterPro" id="IPR011059">
    <property type="entry name" value="Metal-dep_hydrolase_composite"/>
</dbReference>
<dbReference type="GO" id="GO:0016810">
    <property type="term" value="F:hydrolase activity, acting on carbon-nitrogen (but not peptide) bonds"/>
    <property type="evidence" value="ECO:0007669"/>
    <property type="project" value="InterPro"/>
</dbReference>
<dbReference type="SUPFAM" id="SSF51338">
    <property type="entry name" value="Composite domain of metallo-dependent hydrolases"/>
    <property type="match status" value="1"/>
</dbReference>
<dbReference type="InterPro" id="IPR032466">
    <property type="entry name" value="Metal_Hydrolase"/>
</dbReference>
<feature type="domain" description="Amidohydrolase 3" evidence="2">
    <location>
        <begin position="93"/>
        <end position="590"/>
    </location>
</feature>
<protein>
    <recommendedName>
        <fullName evidence="2">Amidohydrolase 3 domain-containing protein</fullName>
    </recommendedName>
</protein>
<dbReference type="Proteomes" id="UP001385951">
    <property type="component" value="Unassembled WGS sequence"/>
</dbReference>
<sequence length="594" mass="65410">MAMSKRKSPKSPAKLDNSDTPKPQVSAPPKPGSGERKSGSSSALVRKDRILGTGTLDAVRQQWDVLQNELIRKFYGNEPKAKKPLQVLHSKPGTIIIPGLADSHAHLTGYGFKVQLELDGAHTIEDVLDTIEEYVRAHPEVSNPDSTLWVQGMGWDQTRWFGWRGGFPSASDLASRPLLSNLPISLSRVDGHALWVSPRALELTLKSLPDQKWPADGEVVGGEIRRGDDGQPTGVFIDNAMDLVAAPQPTDEQMEEWAKLAMKDALAVGLTSVHDASSMEQGMVDVFKRLAEDGELPIRVYAMASPDLPIDTPQLHQYGIDGRLDMRSIKIMTDGALGSWGAALLEPYSDDPTTSGIMRYEEETLSKLVQKWWEAGWGINIHCIGDRANKVVLDIYERLLTNTSSSVSSESEKRRPRIEHAQIMRLEDLERTGQLGVIASVQPTHATSDMWYAETRLGPQRIKGAYAYQTLLRSSQKNILPLGSDFPIEGINPLLGFYAAVSRVDVRGNSPHASKGWYSNEKLTRVQALKGMTLDAAYASFAEQEIGSLEEGKKADFVVLDRNILDEDLVGYSEILETKVMMTVIDGKIAFGGL</sequence>
<gene>
    <name evidence="3" type="ORF">QCA50_008031</name>
</gene>
<dbReference type="CDD" id="cd01300">
    <property type="entry name" value="YtcJ_like"/>
    <property type="match status" value="1"/>
</dbReference>
<feature type="region of interest" description="Disordered" evidence="1">
    <location>
        <begin position="1"/>
        <end position="46"/>
    </location>
</feature>
<dbReference type="InterPro" id="IPR033932">
    <property type="entry name" value="YtcJ-like"/>
</dbReference>
<dbReference type="Gene3D" id="3.10.310.70">
    <property type="match status" value="1"/>
</dbReference>
<organism evidence="3 4">
    <name type="scientific">Cerrena zonata</name>
    <dbReference type="NCBI Taxonomy" id="2478898"/>
    <lineage>
        <taxon>Eukaryota</taxon>
        <taxon>Fungi</taxon>
        <taxon>Dikarya</taxon>
        <taxon>Basidiomycota</taxon>
        <taxon>Agaricomycotina</taxon>
        <taxon>Agaricomycetes</taxon>
        <taxon>Polyporales</taxon>
        <taxon>Cerrenaceae</taxon>
        <taxon>Cerrena</taxon>
    </lineage>
</organism>
<dbReference type="AlphaFoldDB" id="A0AAW0G4A2"/>
<evidence type="ECO:0000313" key="4">
    <source>
        <dbReference type="Proteomes" id="UP001385951"/>
    </source>
</evidence>
<dbReference type="SUPFAM" id="SSF51556">
    <property type="entry name" value="Metallo-dependent hydrolases"/>
    <property type="match status" value="1"/>
</dbReference>
<evidence type="ECO:0000256" key="1">
    <source>
        <dbReference type="SAM" id="MobiDB-lite"/>
    </source>
</evidence>
<dbReference type="Pfam" id="PF07969">
    <property type="entry name" value="Amidohydro_3"/>
    <property type="match status" value="1"/>
</dbReference>
<evidence type="ECO:0000259" key="2">
    <source>
        <dbReference type="Pfam" id="PF07969"/>
    </source>
</evidence>
<evidence type="ECO:0000313" key="3">
    <source>
        <dbReference type="EMBL" id="KAK7688493.1"/>
    </source>
</evidence>